<keyword evidence="1" id="KW-0436">Ligase</keyword>
<dbReference type="InterPro" id="IPR050580">
    <property type="entry name" value="2H_phosphoesterase_YjcG-like"/>
</dbReference>
<dbReference type="EMBL" id="SHKN01000001">
    <property type="protein sequence ID" value="RZT95429.1"/>
    <property type="molecule type" value="Genomic_DNA"/>
</dbReference>
<dbReference type="AlphaFoldDB" id="A0A4Q7VH86"/>
<dbReference type="PANTHER" id="PTHR40037:SF1">
    <property type="entry name" value="PHOSPHOESTERASE SAOUHSC_00951-RELATED"/>
    <property type="match status" value="1"/>
</dbReference>
<gene>
    <name evidence="1" type="ORF">EV201_0048</name>
</gene>
<reference evidence="1 2" key="1">
    <citation type="submission" date="2019-02" db="EMBL/GenBank/DDBJ databases">
        <title>Genomic Encyclopedia of Type Strains, Phase IV (KMG-IV): sequencing the most valuable type-strain genomes for metagenomic binning, comparative biology and taxonomic classification.</title>
        <authorList>
            <person name="Goeker M."/>
        </authorList>
    </citation>
    <scope>NUCLEOTIDE SEQUENCE [LARGE SCALE GENOMIC DNA]</scope>
    <source>
        <strain evidence="1 2">DSM 28825</strain>
    </source>
</reference>
<name>A0A4Q7VH86_9BACT</name>
<accession>A0A4Q7VH86</accession>
<evidence type="ECO:0000313" key="2">
    <source>
        <dbReference type="Proteomes" id="UP000293562"/>
    </source>
</evidence>
<organism evidence="1 2">
    <name type="scientific">Ancylomarina subtilis</name>
    <dbReference type="NCBI Taxonomy" id="1639035"/>
    <lineage>
        <taxon>Bacteria</taxon>
        <taxon>Pseudomonadati</taxon>
        <taxon>Bacteroidota</taxon>
        <taxon>Bacteroidia</taxon>
        <taxon>Marinilabiliales</taxon>
        <taxon>Marinifilaceae</taxon>
        <taxon>Ancylomarina</taxon>
    </lineage>
</organism>
<protein>
    <submittedName>
        <fullName evidence="1">2'-5' RNA ligase</fullName>
    </submittedName>
</protein>
<keyword evidence="2" id="KW-1185">Reference proteome</keyword>
<evidence type="ECO:0000313" key="1">
    <source>
        <dbReference type="EMBL" id="RZT95429.1"/>
    </source>
</evidence>
<dbReference type="InterPro" id="IPR009097">
    <property type="entry name" value="Cyclic_Pdiesterase"/>
</dbReference>
<dbReference type="Pfam" id="PF13563">
    <property type="entry name" value="2_5_RNA_ligase2"/>
    <property type="match status" value="1"/>
</dbReference>
<dbReference type="GO" id="GO:0016874">
    <property type="term" value="F:ligase activity"/>
    <property type="evidence" value="ECO:0007669"/>
    <property type="project" value="UniProtKB-KW"/>
</dbReference>
<dbReference type="Proteomes" id="UP000293562">
    <property type="component" value="Unassembled WGS sequence"/>
</dbReference>
<dbReference type="SUPFAM" id="SSF55144">
    <property type="entry name" value="LigT-like"/>
    <property type="match status" value="1"/>
</dbReference>
<proteinExistence type="predicted"/>
<dbReference type="Gene3D" id="3.90.1140.10">
    <property type="entry name" value="Cyclic phosphodiesterase"/>
    <property type="match status" value="1"/>
</dbReference>
<dbReference type="PANTHER" id="PTHR40037">
    <property type="entry name" value="PHOSPHOESTERASE YJCG-RELATED"/>
    <property type="match status" value="1"/>
</dbReference>
<dbReference type="RefSeq" id="WP_130305399.1">
    <property type="nucleotide sequence ID" value="NZ_SHKN01000001.1"/>
</dbReference>
<comment type="caution">
    <text evidence="1">The sequence shown here is derived from an EMBL/GenBank/DDBJ whole genome shotgun (WGS) entry which is preliminary data.</text>
</comment>
<sequence>MSAQKTNLYFIALIPHMELRGKIEVLKKEMKERFNAKHALKSPAHITLQMPFRSSNKIEQSLIKTLGEFAALQDSFKISISGFDCFKPRVIFVKVSDHTPIIALHAKLIPDLSTKVEIGKKEISQNIHPHMTIATRDLSTQNFNKAWGEFKNREFEASFLCKSLFLLKHNGKFWDIFQEFDFKNQ</sequence>
<dbReference type="OrthoDB" id="1951600at2"/>